<dbReference type="SMART" id="SM01130">
    <property type="entry name" value="DHDPS"/>
    <property type="match status" value="1"/>
</dbReference>
<sequence length="318" mass="34988">MRVEWEGVFPAVTTKFTSDDRLDIDAFLHNINAQLSAGVNGIILGGTLGEASTLSDEEKAVLVRETVAFVEGRVPVILNIAEQTTAGAIEAAAVAERNGASGLMLLPPMRYKADARETVAYFKAVAASTDLPIMIYNNPIDYRILVTLDMFAELVECGNIQAVKESTREVGNITRMRNRFGDRFRILSGVDTLALESLVLGADGWVAGLVCAFPAETVAIYELVKAGRLEEAVKLNRWFFPLLELDVHPKLVQNIKLAEVHTGLGTEQVRLPRLPLEGEEREQVLHIIQQALETRPQLEDFQGAHQKQSVLKDEIAAE</sequence>
<feature type="binding site" evidence="4">
    <location>
        <position position="206"/>
    </location>
    <ligand>
        <name>pyruvate</name>
        <dbReference type="ChEBI" id="CHEBI:15361"/>
    </ligand>
</feature>
<dbReference type="RefSeq" id="WP_115568561.1">
    <property type="nucleotide sequence ID" value="NZ_QRGR01000056.1"/>
</dbReference>
<evidence type="ECO:0000256" key="3">
    <source>
        <dbReference type="PIRSR" id="PIRSR001365-1"/>
    </source>
</evidence>
<keyword evidence="6" id="KW-1185">Reference proteome</keyword>
<dbReference type="PIRSF" id="PIRSF001365">
    <property type="entry name" value="DHDPS"/>
    <property type="match status" value="1"/>
</dbReference>
<organism evidence="5 6">
    <name type="scientific">Pontibacter diazotrophicus</name>
    <dbReference type="NCBI Taxonomy" id="1400979"/>
    <lineage>
        <taxon>Bacteria</taxon>
        <taxon>Pseudomonadati</taxon>
        <taxon>Bacteroidota</taxon>
        <taxon>Cytophagia</taxon>
        <taxon>Cytophagales</taxon>
        <taxon>Hymenobacteraceae</taxon>
        <taxon>Pontibacter</taxon>
    </lineage>
</organism>
<protein>
    <submittedName>
        <fullName evidence="5">Dihydrodipicolinate synthase family protein</fullName>
    </submittedName>
</protein>
<keyword evidence="1 2" id="KW-0456">Lyase</keyword>
<dbReference type="Proteomes" id="UP000256708">
    <property type="component" value="Unassembled WGS sequence"/>
</dbReference>
<dbReference type="InterPro" id="IPR002220">
    <property type="entry name" value="DapA-like"/>
</dbReference>
<name>A0A3D8L009_9BACT</name>
<dbReference type="OrthoDB" id="9778880at2"/>
<feature type="active site" description="Schiff-base intermediate with substrate" evidence="3">
    <location>
        <position position="164"/>
    </location>
</feature>
<dbReference type="AlphaFoldDB" id="A0A3D8L009"/>
<evidence type="ECO:0000256" key="1">
    <source>
        <dbReference type="ARBA" id="ARBA00023239"/>
    </source>
</evidence>
<dbReference type="Pfam" id="PF00701">
    <property type="entry name" value="DHDPS"/>
    <property type="match status" value="1"/>
</dbReference>
<comment type="similarity">
    <text evidence="2">Belongs to the DapA family.</text>
</comment>
<dbReference type="Gene3D" id="3.20.20.70">
    <property type="entry name" value="Aldolase class I"/>
    <property type="match status" value="1"/>
</dbReference>
<reference evidence="6" key="1">
    <citation type="submission" date="2018-08" db="EMBL/GenBank/DDBJ databases">
        <authorList>
            <person name="Liu Z.-W."/>
            <person name="Du Z.-J."/>
        </authorList>
    </citation>
    <scope>NUCLEOTIDE SEQUENCE [LARGE SCALE GENOMIC DNA]</scope>
    <source>
        <strain evidence="6">H4X</strain>
    </source>
</reference>
<dbReference type="PRINTS" id="PR00146">
    <property type="entry name" value="DHPICSNTHASE"/>
</dbReference>
<dbReference type="PANTHER" id="PTHR12128">
    <property type="entry name" value="DIHYDRODIPICOLINATE SYNTHASE"/>
    <property type="match status" value="1"/>
</dbReference>
<gene>
    <name evidence="5" type="ORF">DXT99_26215</name>
</gene>
<evidence type="ECO:0000256" key="2">
    <source>
        <dbReference type="PIRNR" id="PIRNR001365"/>
    </source>
</evidence>
<dbReference type="PANTHER" id="PTHR12128:SF72">
    <property type="entry name" value="DIHYDRODIPICOLINATE SYNTHASE"/>
    <property type="match status" value="1"/>
</dbReference>
<dbReference type="EMBL" id="QRGR01000056">
    <property type="protein sequence ID" value="RDV10675.1"/>
    <property type="molecule type" value="Genomic_DNA"/>
</dbReference>
<evidence type="ECO:0000313" key="6">
    <source>
        <dbReference type="Proteomes" id="UP000256708"/>
    </source>
</evidence>
<dbReference type="CDD" id="cd00408">
    <property type="entry name" value="DHDPS-like"/>
    <property type="match status" value="1"/>
</dbReference>
<dbReference type="InterPro" id="IPR013785">
    <property type="entry name" value="Aldolase_TIM"/>
</dbReference>
<accession>A0A3D8L009</accession>
<proteinExistence type="inferred from homology"/>
<evidence type="ECO:0000313" key="5">
    <source>
        <dbReference type="EMBL" id="RDV10675.1"/>
    </source>
</evidence>
<evidence type="ECO:0000256" key="4">
    <source>
        <dbReference type="PIRSR" id="PIRSR001365-2"/>
    </source>
</evidence>
<feature type="active site" description="Proton donor/acceptor" evidence="3">
    <location>
        <position position="136"/>
    </location>
</feature>
<dbReference type="SUPFAM" id="SSF51569">
    <property type="entry name" value="Aldolase"/>
    <property type="match status" value="1"/>
</dbReference>
<comment type="caution">
    <text evidence="5">The sequence shown here is derived from an EMBL/GenBank/DDBJ whole genome shotgun (WGS) entry which is preliminary data.</text>
</comment>
<dbReference type="GO" id="GO:0008840">
    <property type="term" value="F:4-hydroxy-tetrahydrodipicolinate synthase activity"/>
    <property type="evidence" value="ECO:0007669"/>
    <property type="project" value="TreeGrafter"/>
</dbReference>